<reference evidence="2" key="1">
    <citation type="journal article" date="2012" name="PLoS ONE">
        <title>Gene sets for utilization of primary and secondary nutrition supplies in the distal gut of endangered iberian lynx.</title>
        <authorList>
            <person name="Alcaide M."/>
            <person name="Messina E."/>
            <person name="Richter M."/>
            <person name="Bargiela R."/>
            <person name="Peplies J."/>
            <person name="Huws S.A."/>
            <person name="Newbold C.J."/>
            <person name="Golyshin P.N."/>
            <person name="Simon M.A."/>
            <person name="Lopez G."/>
            <person name="Yakimov M.M."/>
            <person name="Ferrer M."/>
        </authorList>
    </citation>
    <scope>NUCLEOTIDE SEQUENCE</scope>
</reference>
<gene>
    <name evidence="2" type="ORF">EVA_20373</name>
</gene>
<protein>
    <submittedName>
        <fullName evidence="2">Uncharacterized protein</fullName>
    </submittedName>
</protein>
<dbReference type="AlphaFoldDB" id="J9BVB0"/>
<organism evidence="2">
    <name type="scientific">gut metagenome</name>
    <dbReference type="NCBI Taxonomy" id="749906"/>
    <lineage>
        <taxon>unclassified sequences</taxon>
        <taxon>metagenomes</taxon>
        <taxon>organismal metagenomes</taxon>
    </lineage>
</organism>
<evidence type="ECO:0000256" key="1">
    <source>
        <dbReference type="SAM" id="MobiDB-lite"/>
    </source>
</evidence>
<accession>J9BVB0</accession>
<name>J9BVB0_9ZZZZ</name>
<feature type="non-terminal residue" evidence="2">
    <location>
        <position position="1"/>
    </location>
</feature>
<comment type="caution">
    <text evidence="2">The sequence shown here is derived from an EMBL/GenBank/DDBJ whole genome shotgun (WGS) entry which is preliminary data.</text>
</comment>
<sequence length="153" mass="17267">EYGLKGEQALTAQQIIGAFTTYPNAYSDFAYTMRELRKKNKGSNGEDGAYKPEDSTNDDQTITVKNGDFEHAPQHASCIRLVGSYYNPNEPVRRKKDDPNSIQQEKDYPLHLYPYWGPGKKPVMKPTEALKRTRSATVVYYVHLGYVGGATIQ</sequence>
<evidence type="ECO:0000313" key="2">
    <source>
        <dbReference type="EMBL" id="EJW91520.1"/>
    </source>
</evidence>
<dbReference type="EMBL" id="AMCI01008129">
    <property type="protein sequence ID" value="EJW91520.1"/>
    <property type="molecule type" value="Genomic_DNA"/>
</dbReference>
<feature type="region of interest" description="Disordered" evidence="1">
    <location>
        <begin position="39"/>
        <end position="63"/>
    </location>
</feature>
<feature type="non-terminal residue" evidence="2">
    <location>
        <position position="153"/>
    </location>
</feature>
<proteinExistence type="predicted"/>